<dbReference type="EMBL" id="CAXKWB010093080">
    <property type="protein sequence ID" value="CAL4217776.1"/>
    <property type="molecule type" value="Genomic_DNA"/>
</dbReference>
<evidence type="ECO:0000256" key="7">
    <source>
        <dbReference type="RuleBase" id="RU361183"/>
    </source>
</evidence>
<feature type="active site" evidence="6">
    <location>
        <position position="56"/>
    </location>
</feature>
<dbReference type="GO" id="GO:0006508">
    <property type="term" value="P:proteolysis"/>
    <property type="evidence" value="ECO:0007669"/>
    <property type="project" value="UniProtKB-KW"/>
</dbReference>
<evidence type="ECO:0000256" key="2">
    <source>
        <dbReference type="ARBA" id="ARBA00022723"/>
    </source>
</evidence>
<keyword evidence="2 6" id="KW-0479">Metal-binding</keyword>
<dbReference type="Pfam" id="PF01400">
    <property type="entry name" value="Astacin"/>
    <property type="match status" value="1"/>
</dbReference>
<dbReference type="GO" id="GO:0004222">
    <property type="term" value="F:metalloendopeptidase activity"/>
    <property type="evidence" value="ECO:0007669"/>
    <property type="project" value="UniProtKB-UniRule"/>
</dbReference>
<keyword evidence="3 6" id="KW-0378">Hydrolase</keyword>
<dbReference type="PROSITE" id="PS51257">
    <property type="entry name" value="PROKAR_LIPOPROTEIN"/>
    <property type="match status" value="1"/>
</dbReference>
<feature type="non-terminal residue" evidence="9">
    <location>
        <position position="114"/>
    </location>
</feature>
<comment type="cofactor">
    <cofactor evidence="6 7">
        <name>Zn(2+)</name>
        <dbReference type="ChEBI" id="CHEBI:29105"/>
    </cofactor>
    <text evidence="6 7">Binds 1 zinc ion per subunit.</text>
</comment>
<gene>
    <name evidence="9" type="ORF">MNOR_LOCUS38844</name>
</gene>
<dbReference type="Gene3D" id="3.40.390.10">
    <property type="entry name" value="Collagenase (Catalytic Domain)"/>
    <property type="match status" value="1"/>
</dbReference>
<organism evidence="9 10">
    <name type="scientific">Meganyctiphanes norvegica</name>
    <name type="common">Northern krill</name>
    <name type="synonym">Thysanopoda norvegica</name>
    <dbReference type="NCBI Taxonomy" id="48144"/>
    <lineage>
        <taxon>Eukaryota</taxon>
        <taxon>Metazoa</taxon>
        <taxon>Ecdysozoa</taxon>
        <taxon>Arthropoda</taxon>
        <taxon>Crustacea</taxon>
        <taxon>Multicrustacea</taxon>
        <taxon>Malacostraca</taxon>
        <taxon>Eumalacostraca</taxon>
        <taxon>Eucarida</taxon>
        <taxon>Euphausiacea</taxon>
        <taxon>Euphausiidae</taxon>
        <taxon>Meganyctiphanes</taxon>
    </lineage>
</organism>
<evidence type="ECO:0000259" key="8">
    <source>
        <dbReference type="PROSITE" id="PS51864"/>
    </source>
</evidence>
<feature type="binding site" evidence="6">
    <location>
        <position position="65"/>
    </location>
    <ligand>
        <name>Zn(2+)</name>
        <dbReference type="ChEBI" id="CHEBI:29105"/>
        <note>catalytic</note>
    </ligand>
</feature>
<comment type="caution">
    <text evidence="6">Lacks conserved residue(s) required for the propagation of feature annotation.</text>
</comment>
<keyword evidence="5 6" id="KW-0482">Metalloprotease</keyword>
<dbReference type="InterPro" id="IPR006026">
    <property type="entry name" value="Peptidase_Metallo"/>
</dbReference>
<evidence type="ECO:0000313" key="10">
    <source>
        <dbReference type="Proteomes" id="UP001497623"/>
    </source>
</evidence>
<keyword evidence="4 6" id="KW-0862">Zinc</keyword>
<dbReference type="InterPro" id="IPR001506">
    <property type="entry name" value="Peptidase_M12A"/>
</dbReference>
<dbReference type="SUPFAM" id="SSF55486">
    <property type="entry name" value="Metalloproteases ('zincins'), catalytic domain"/>
    <property type="match status" value="1"/>
</dbReference>
<accession>A0AAV2SKX2</accession>
<dbReference type="EC" id="3.4.24.-" evidence="7"/>
<feature type="binding site" evidence="6">
    <location>
        <position position="59"/>
    </location>
    <ligand>
        <name>Zn(2+)</name>
        <dbReference type="ChEBI" id="CHEBI:29105"/>
        <note>catalytic</note>
    </ligand>
</feature>
<name>A0AAV2SKX2_MEGNR</name>
<evidence type="ECO:0000256" key="1">
    <source>
        <dbReference type="ARBA" id="ARBA00022670"/>
    </source>
</evidence>
<dbReference type="PANTHER" id="PTHR10127">
    <property type="entry name" value="DISCOIDIN, CUB, EGF, LAMININ , AND ZINC METALLOPROTEASE DOMAIN CONTAINING"/>
    <property type="match status" value="1"/>
</dbReference>
<sequence>MEHTCIKFEETTNANQAHLQFFLGGGCWSYVGVSSSTGQQISIGNGCTSLGTVAHEIGHAMGFWHEQSRTDRDDHVVIKYDNIVEDNKHNFNKHDTNNMDVKYDYGSDMHYGSF</sequence>
<dbReference type="Proteomes" id="UP001497623">
    <property type="component" value="Unassembled WGS sequence"/>
</dbReference>
<dbReference type="PRINTS" id="PR00480">
    <property type="entry name" value="ASTACIN"/>
</dbReference>
<keyword evidence="10" id="KW-1185">Reference proteome</keyword>
<proteinExistence type="predicted"/>
<evidence type="ECO:0000256" key="6">
    <source>
        <dbReference type="PROSITE-ProRule" id="PRU01211"/>
    </source>
</evidence>
<reference evidence="9 10" key="1">
    <citation type="submission" date="2024-05" db="EMBL/GenBank/DDBJ databases">
        <authorList>
            <person name="Wallberg A."/>
        </authorList>
    </citation>
    <scope>NUCLEOTIDE SEQUENCE [LARGE SCALE GENOMIC DNA]</scope>
</reference>
<comment type="caution">
    <text evidence="9">The sequence shown here is derived from an EMBL/GenBank/DDBJ whole genome shotgun (WGS) entry which is preliminary data.</text>
</comment>
<dbReference type="PANTHER" id="PTHR10127:SF780">
    <property type="entry name" value="METALLOENDOPEPTIDASE"/>
    <property type="match status" value="1"/>
</dbReference>
<evidence type="ECO:0000256" key="5">
    <source>
        <dbReference type="ARBA" id="ARBA00023049"/>
    </source>
</evidence>
<evidence type="ECO:0000256" key="4">
    <source>
        <dbReference type="ARBA" id="ARBA00022833"/>
    </source>
</evidence>
<dbReference type="SMART" id="SM00235">
    <property type="entry name" value="ZnMc"/>
    <property type="match status" value="1"/>
</dbReference>
<feature type="binding site" evidence="6">
    <location>
        <position position="55"/>
    </location>
    <ligand>
        <name>Zn(2+)</name>
        <dbReference type="ChEBI" id="CHEBI:29105"/>
        <note>catalytic</note>
    </ligand>
</feature>
<evidence type="ECO:0000313" key="9">
    <source>
        <dbReference type="EMBL" id="CAL4217776.1"/>
    </source>
</evidence>
<dbReference type="GO" id="GO:0008270">
    <property type="term" value="F:zinc ion binding"/>
    <property type="evidence" value="ECO:0007669"/>
    <property type="project" value="UniProtKB-UniRule"/>
</dbReference>
<dbReference type="InterPro" id="IPR024079">
    <property type="entry name" value="MetalloPept_cat_dom_sf"/>
</dbReference>
<protein>
    <recommendedName>
        <fullName evidence="7">Metalloendopeptidase</fullName>
        <ecNumber evidence="7">3.4.24.-</ecNumber>
    </recommendedName>
</protein>
<dbReference type="PROSITE" id="PS51864">
    <property type="entry name" value="ASTACIN"/>
    <property type="match status" value="1"/>
</dbReference>
<dbReference type="AlphaFoldDB" id="A0AAV2SKX2"/>
<keyword evidence="1 6" id="KW-0645">Protease</keyword>
<evidence type="ECO:0000256" key="3">
    <source>
        <dbReference type="ARBA" id="ARBA00022801"/>
    </source>
</evidence>
<feature type="domain" description="Peptidase M12A" evidence="8">
    <location>
        <begin position="1"/>
        <end position="114"/>
    </location>
</feature>